<feature type="compositionally biased region" description="Polar residues" evidence="1">
    <location>
        <begin position="34"/>
        <end position="43"/>
    </location>
</feature>
<organism evidence="2 3">
    <name type="scientific">Halobaculum litoreum</name>
    <dbReference type="NCBI Taxonomy" id="3031998"/>
    <lineage>
        <taxon>Archaea</taxon>
        <taxon>Methanobacteriati</taxon>
        <taxon>Methanobacteriota</taxon>
        <taxon>Stenosarchaea group</taxon>
        <taxon>Halobacteria</taxon>
        <taxon>Halobacteriales</taxon>
        <taxon>Haloferacaceae</taxon>
        <taxon>Halobaculum</taxon>
    </lineage>
</organism>
<comment type="caution">
    <text evidence="2">The sequence shown here is derived from an EMBL/GenBank/DDBJ whole genome shotgun (WGS) entry which is preliminary data.</text>
</comment>
<gene>
    <name evidence="2" type="ORF">ACFQRB_14090</name>
</gene>
<dbReference type="RefSeq" id="WP_284013601.1">
    <property type="nucleotide sequence ID" value="NZ_CP126156.1"/>
</dbReference>
<dbReference type="PROSITE" id="PS51257">
    <property type="entry name" value="PROKAR_LIPOPROTEIN"/>
    <property type="match status" value="1"/>
</dbReference>
<evidence type="ECO:0000313" key="3">
    <source>
        <dbReference type="Proteomes" id="UP001596368"/>
    </source>
</evidence>
<feature type="region of interest" description="Disordered" evidence="1">
    <location>
        <begin position="24"/>
        <end position="74"/>
    </location>
</feature>
<keyword evidence="3" id="KW-1185">Reference proteome</keyword>
<protein>
    <recommendedName>
        <fullName evidence="4">CARDB protein</fullName>
    </recommendedName>
</protein>
<dbReference type="AlphaFoldDB" id="A0ABD5XQ45"/>
<evidence type="ECO:0000256" key="1">
    <source>
        <dbReference type="SAM" id="MobiDB-lite"/>
    </source>
</evidence>
<reference evidence="2 3" key="1">
    <citation type="journal article" date="2019" name="Int. J. Syst. Evol. Microbiol.">
        <title>The Global Catalogue of Microorganisms (GCM) 10K type strain sequencing project: providing services to taxonomists for standard genome sequencing and annotation.</title>
        <authorList>
            <consortium name="The Broad Institute Genomics Platform"/>
            <consortium name="The Broad Institute Genome Sequencing Center for Infectious Disease"/>
            <person name="Wu L."/>
            <person name="Ma J."/>
        </authorList>
    </citation>
    <scope>NUCLEOTIDE SEQUENCE [LARGE SCALE GENOMIC DNA]</scope>
    <source>
        <strain evidence="2 3">DT92</strain>
    </source>
</reference>
<name>A0ABD5XQ45_9EURY</name>
<dbReference type="Proteomes" id="UP001596368">
    <property type="component" value="Unassembled WGS sequence"/>
</dbReference>
<dbReference type="EMBL" id="JBHSZG010000001">
    <property type="protein sequence ID" value="MFC7137268.1"/>
    <property type="molecule type" value="Genomic_DNA"/>
</dbReference>
<evidence type="ECO:0008006" key="4">
    <source>
        <dbReference type="Google" id="ProtNLM"/>
    </source>
</evidence>
<proteinExistence type="predicted"/>
<accession>A0ABD5XQ45</accession>
<sequence>MSRTTLALAVLVVAVLAGCTGAAGPGAPTDAPDRSTQSPSAATSGPDEPPLDVDGAAGTLGPDEPPHTVRIVNEGSATRNVTLVVRRDGESVYDGSFRSFPNTTVLGEIDHVGNYSLTVAVAGGGGVTETIAASSFDCNSATTTFDVSDPDPSVRTVSTEMACGTADG</sequence>
<evidence type="ECO:0000313" key="2">
    <source>
        <dbReference type="EMBL" id="MFC7137268.1"/>
    </source>
</evidence>
<dbReference type="GeneID" id="81120736"/>